<evidence type="ECO:0000313" key="1">
    <source>
        <dbReference type="Proteomes" id="UP000887565"/>
    </source>
</evidence>
<dbReference type="AlphaFoldDB" id="A0A915HG96"/>
<reference evidence="2" key="1">
    <citation type="submission" date="2022-11" db="UniProtKB">
        <authorList>
            <consortium name="WormBaseParasite"/>
        </authorList>
    </citation>
    <scope>IDENTIFICATION</scope>
</reference>
<proteinExistence type="predicted"/>
<dbReference type="WBParaSite" id="nRc.2.0.1.t00429-RA">
    <property type="protein sequence ID" value="nRc.2.0.1.t00429-RA"/>
    <property type="gene ID" value="nRc.2.0.1.g00429"/>
</dbReference>
<sequence length="174" mass="19774">MILKMAIPFIKSATDHIGKQALSAGAHIEEDLVEDQSMERPLVNCKRASENCLSKLMNNSYIPTVAMKHFVRKPANIDQLKFTRASSHMFSYNVLGEDASSVPRTKMIEHLSRFKNTHQIFIHDATLKNGGNGDSGNVGMVVVLRRWQCWEFLVAMLRRWQCWDGGNLPINKMN</sequence>
<protein>
    <submittedName>
        <fullName evidence="2">Uncharacterized protein</fullName>
    </submittedName>
</protein>
<dbReference type="Proteomes" id="UP000887565">
    <property type="component" value="Unplaced"/>
</dbReference>
<organism evidence="1 2">
    <name type="scientific">Romanomermis culicivorax</name>
    <name type="common">Nematode worm</name>
    <dbReference type="NCBI Taxonomy" id="13658"/>
    <lineage>
        <taxon>Eukaryota</taxon>
        <taxon>Metazoa</taxon>
        <taxon>Ecdysozoa</taxon>
        <taxon>Nematoda</taxon>
        <taxon>Enoplea</taxon>
        <taxon>Dorylaimia</taxon>
        <taxon>Mermithida</taxon>
        <taxon>Mermithoidea</taxon>
        <taxon>Mermithidae</taxon>
        <taxon>Romanomermis</taxon>
    </lineage>
</organism>
<name>A0A915HG96_ROMCU</name>
<keyword evidence="1" id="KW-1185">Reference proteome</keyword>
<accession>A0A915HG96</accession>
<evidence type="ECO:0000313" key="2">
    <source>
        <dbReference type="WBParaSite" id="nRc.2.0.1.t00429-RA"/>
    </source>
</evidence>